<dbReference type="InterPro" id="IPR004156">
    <property type="entry name" value="OATP"/>
</dbReference>
<evidence type="ECO:0000256" key="3">
    <source>
        <dbReference type="SAM" id="Phobius"/>
    </source>
</evidence>
<feature type="transmembrane region" description="Helical" evidence="3">
    <location>
        <begin position="335"/>
        <end position="356"/>
    </location>
</feature>
<feature type="transmembrane region" description="Helical" evidence="3">
    <location>
        <begin position="601"/>
        <end position="621"/>
    </location>
</feature>
<dbReference type="PANTHER" id="PTHR11388">
    <property type="entry name" value="ORGANIC ANION TRANSPORTER"/>
    <property type="match status" value="1"/>
</dbReference>
<feature type="transmembrane region" description="Helical" evidence="3">
    <location>
        <begin position="413"/>
        <end position="434"/>
    </location>
</feature>
<dbReference type="Gene3D" id="1.20.1250.20">
    <property type="entry name" value="MFS general substrate transporter like domains"/>
    <property type="match status" value="1"/>
</dbReference>
<keyword evidence="3" id="KW-1133">Transmembrane helix</keyword>
<dbReference type="CDD" id="cd17336">
    <property type="entry name" value="MFS_SLCO_OATP"/>
    <property type="match status" value="1"/>
</dbReference>
<feature type="region of interest" description="Disordered" evidence="2">
    <location>
        <begin position="1"/>
        <end position="25"/>
    </location>
</feature>
<feature type="transmembrane region" description="Helical" evidence="3">
    <location>
        <begin position="267"/>
        <end position="293"/>
    </location>
</feature>
<organism evidence="4 5">
    <name type="scientific">Fasciolopsis buskii</name>
    <dbReference type="NCBI Taxonomy" id="27845"/>
    <lineage>
        <taxon>Eukaryota</taxon>
        <taxon>Metazoa</taxon>
        <taxon>Spiralia</taxon>
        <taxon>Lophotrochozoa</taxon>
        <taxon>Platyhelminthes</taxon>
        <taxon>Trematoda</taxon>
        <taxon>Digenea</taxon>
        <taxon>Plagiorchiida</taxon>
        <taxon>Echinostomata</taxon>
        <taxon>Echinostomatoidea</taxon>
        <taxon>Fasciolidae</taxon>
        <taxon>Fasciolopsis</taxon>
    </lineage>
</organism>
<keyword evidence="5" id="KW-1185">Reference proteome</keyword>
<feature type="transmembrane region" description="Helical" evidence="3">
    <location>
        <begin position="500"/>
        <end position="522"/>
    </location>
</feature>
<evidence type="ECO:0000313" key="5">
    <source>
        <dbReference type="Proteomes" id="UP000728185"/>
    </source>
</evidence>
<evidence type="ECO:0000313" key="4">
    <source>
        <dbReference type="EMBL" id="KAA0185072.1"/>
    </source>
</evidence>
<dbReference type="InterPro" id="IPR036259">
    <property type="entry name" value="MFS_trans_sf"/>
</dbReference>
<dbReference type="EMBL" id="LUCM01010739">
    <property type="protein sequence ID" value="KAA0185072.1"/>
    <property type="molecule type" value="Genomic_DNA"/>
</dbReference>
<dbReference type="OrthoDB" id="5062115at2759"/>
<gene>
    <name evidence="4" type="ORF">FBUS_00805</name>
</gene>
<comment type="caution">
    <text evidence="4">The sequence shown here is derived from an EMBL/GenBank/DDBJ whole genome shotgun (WGS) entry which is preliminary data.</text>
</comment>
<dbReference type="GO" id="GO:0043252">
    <property type="term" value="P:sodium-independent organic anion transport"/>
    <property type="evidence" value="ECO:0007669"/>
    <property type="project" value="TreeGrafter"/>
</dbReference>
<dbReference type="Proteomes" id="UP000728185">
    <property type="component" value="Unassembled WGS sequence"/>
</dbReference>
<feature type="compositionally biased region" description="Polar residues" evidence="2">
    <location>
        <begin position="1"/>
        <end position="14"/>
    </location>
</feature>
<dbReference type="GO" id="GO:0016323">
    <property type="term" value="C:basolateral plasma membrane"/>
    <property type="evidence" value="ECO:0007669"/>
    <property type="project" value="TreeGrafter"/>
</dbReference>
<sequence length="993" mass="108220">MMTNNIPTPHVSRSASHHSADPSAIGADQNHTEVLAPIDWNANVVNFISNCRHPGIVRRTSLAAQYGPIFSNTLVPIHSFRPRHRRNLSAATTVGRYPDTPKTSGKLSHASFLPYYPQSNNYNTYQRTGPGYFSRVGFGHSRNISDPTACWECFHADSRNFHVPDYPIFPLPQRLSRQLSSTSPERIDEVSVTGYALDRDSYHSPSAWHKSSMWNGQDESDGTFDGRVGTKTSEAYEKPLPVKSDSDLSDGRCLFPCFQSCANPVSVLLGLFFIMFIQTMVVSGLISSMLTTLERRFNFSTRQVGYMISCYEGSGVLTTVAISFVNGQKHNRLRVVGLSTLLLALGFGLFALPHFLVGPYNPDVAVAKEVSSSPNSLILSNLSTAFLVNSTNGSSGSHWTTRSSIQSEPVHSVSLYIFCVAMVLAGVGASPLHVLAPTYLWDNLSDKQYPLYSALFYSAGGLGPACGFLAGAGFLSVYIDSPLTIPRIGLNRNDPLWLGAWWLGMLVCASVTLFAALPVIAFPKRLHTQSSDAAQSSQNGNKSNSAPVEPWNMKENVENQLGVSKLANFEICAVVVPSSLAGVLSGAMIMRHYRPRIDRTLAGVSVLICGTVLTTVSLMLISCPGNRVAGVTATYSGEPWPWLYGPARLVDPNLTALCNSLHPKRLAESNFLSSVIDPSSDQDLASSCSPTQFNPVCWRSESKEDDNMTPWAPRYLTFFSPCYAGCRHRRKNNRSQHFMVEEFTDCACVTQSSLNPSGKLVYNSLGKEVPFGHVTTGRCPTDCPQYAAFLAILFLHILLTGMLQNPSNVITLSCVSTEDSSVALGLQIFFMRTLAYIPAPIYFGQLFDLVCQYRLGTNGELSQQSPVFRPIHYDHESTNKTVVTAAASRPVLSSNTLPVAEVPTTTIQTGACLQYNLEGLPVVWLGMILSLKRVALKQARSATSCSPGSRSPPFAKQYSTPEKGINEPAIDATHSTILDCTPDNANIPTSLSA</sequence>
<dbReference type="AlphaFoldDB" id="A0A8E0RL48"/>
<proteinExistence type="predicted"/>
<dbReference type="SUPFAM" id="SSF103473">
    <property type="entry name" value="MFS general substrate transporter"/>
    <property type="match status" value="2"/>
</dbReference>
<reference evidence="4" key="1">
    <citation type="submission" date="2019-05" db="EMBL/GenBank/DDBJ databases">
        <title>Annotation for the trematode Fasciolopsis buski.</title>
        <authorList>
            <person name="Choi Y.-J."/>
        </authorList>
    </citation>
    <scope>NUCLEOTIDE SEQUENCE</scope>
    <source>
        <strain evidence="4">HT</strain>
        <tissue evidence="4">Whole worm</tissue>
    </source>
</reference>
<accession>A0A8E0RL48</accession>
<feature type="region of interest" description="Disordered" evidence="2">
    <location>
        <begin position="531"/>
        <end position="550"/>
    </location>
</feature>
<keyword evidence="1" id="KW-1015">Disulfide bond</keyword>
<dbReference type="Pfam" id="PF03137">
    <property type="entry name" value="OATP"/>
    <property type="match status" value="2"/>
</dbReference>
<keyword evidence="3" id="KW-0472">Membrane</keyword>
<evidence type="ECO:0000256" key="1">
    <source>
        <dbReference type="ARBA" id="ARBA00023157"/>
    </source>
</evidence>
<keyword evidence="3" id="KW-0812">Transmembrane</keyword>
<dbReference type="PANTHER" id="PTHR11388:SF142">
    <property type="entry name" value="SOLUTE CARRIER ORGANIC ANION TRANSPORTER FAMILY MEMBER 5A1"/>
    <property type="match status" value="1"/>
</dbReference>
<protein>
    <submittedName>
        <fullName evidence="4">Solute carrier organic anion transporter family</fullName>
    </submittedName>
</protein>
<feature type="compositionally biased region" description="Polar residues" evidence="2">
    <location>
        <begin position="531"/>
        <end position="546"/>
    </location>
</feature>
<feature type="transmembrane region" description="Helical" evidence="3">
    <location>
        <begin position="454"/>
        <end position="479"/>
    </location>
</feature>
<name>A0A8E0RL48_9TREM</name>
<evidence type="ECO:0000256" key="2">
    <source>
        <dbReference type="SAM" id="MobiDB-lite"/>
    </source>
</evidence>
<dbReference type="GO" id="GO:0015347">
    <property type="term" value="F:sodium-independent organic anion transmembrane transporter activity"/>
    <property type="evidence" value="ECO:0007669"/>
    <property type="project" value="TreeGrafter"/>
</dbReference>